<dbReference type="SUPFAM" id="SSF53649">
    <property type="entry name" value="Alkaline phosphatase-like"/>
    <property type="match status" value="2"/>
</dbReference>
<dbReference type="GO" id="GO:0005737">
    <property type="term" value="C:cytoplasm"/>
    <property type="evidence" value="ECO:0007669"/>
    <property type="project" value="TreeGrafter"/>
</dbReference>
<keyword evidence="5" id="KW-1185">Reference proteome</keyword>
<dbReference type="PANTHER" id="PTHR45953:SF1">
    <property type="entry name" value="IDURONATE 2-SULFATASE"/>
    <property type="match status" value="1"/>
</dbReference>
<proteinExistence type="predicted"/>
<sequence length="645" mass="73357">MCMTSNSTPNVVCFVADQLRYDHLECNGNDVVDTPNINALAESGVSFDRTYTNNPMCMPARATMFTGRNPHRHGVRSNGVHLRESLPNIPQQLSDAGYRTHAAGKLHLHLYTLPAPQQVSHIAAELSERAETEFGERLGQVLDEVLRDLLECPEDLAAGRESVGSHEGFSNRGDNLLLQTLERIHVPKWSDGALLFQEAAAEAVSGWPTDELSEADWEAFAEELTARLGEMFETVDATAYDDLSFDPAEFPEAREVWESGLLSALPEPFYGFETTDFTGGHVNEIYGEYKRWLQTNHPDAYERISFDHPDNVRGDTFQVLREWSLPAEAHYNHWISDRSIEFLNEQDEDDDPFFLWCSYPDPHNPYAAPEPWGSMYDPDDVELPTRSEAEFDALPEFYRDVYEGDFFQLQGLYTDPGPEVQAEAIKEIIAVTYGMVSYLDHEVGRVVDALERNGLREDTIVIFLSDHGEMMGDHWMIRKGPFQFEGLLRVPMIWSWPGEFQAGKRVETVTSHEDLLPTMLDLCGVTSPHAVYEPSYRNGPETWPGESLVPLLTGEADPRDRSTVVETDEDYLGIWPRTLINDRYKLTVYPEQDYGELFDLHEDPAELHNLWDDEDAESLKNRLYRELLDQLVLQEGAVPSRRNVA</sequence>
<evidence type="ECO:0000313" key="4">
    <source>
        <dbReference type="EMBL" id="SDY25936.1"/>
    </source>
</evidence>
<dbReference type="EMBL" id="FNPB01000009">
    <property type="protein sequence ID" value="SDY25936.1"/>
    <property type="molecule type" value="Genomic_DNA"/>
</dbReference>
<feature type="domain" description="Sulfatase N-terminal" evidence="3">
    <location>
        <begin position="328"/>
        <end position="525"/>
    </location>
</feature>
<dbReference type="AlphaFoldDB" id="A0A1H3IE02"/>
<feature type="domain" description="Sulfatase N-terminal" evidence="3">
    <location>
        <begin position="9"/>
        <end position="113"/>
    </location>
</feature>
<dbReference type="GO" id="GO:0046872">
    <property type="term" value="F:metal ion binding"/>
    <property type="evidence" value="ECO:0007669"/>
    <property type="project" value="UniProtKB-KW"/>
</dbReference>
<accession>A0A1H3IE02</accession>
<dbReference type="Pfam" id="PF00884">
    <property type="entry name" value="Sulfatase"/>
    <property type="match status" value="2"/>
</dbReference>
<reference evidence="5" key="1">
    <citation type="submission" date="2016-10" db="EMBL/GenBank/DDBJ databases">
        <authorList>
            <person name="Varghese N."/>
            <person name="Submissions S."/>
        </authorList>
    </citation>
    <scope>NUCLEOTIDE SEQUENCE [LARGE SCALE GENOMIC DNA]</scope>
    <source>
        <strain evidence="5">CGMCC 1.10118</strain>
    </source>
</reference>
<organism evidence="4 5">
    <name type="scientific">Halobellus clavatus</name>
    <dbReference type="NCBI Taxonomy" id="660517"/>
    <lineage>
        <taxon>Archaea</taxon>
        <taxon>Methanobacteriati</taxon>
        <taxon>Methanobacteriota</taxon>
        <taxon>Stenosarchaea group</taxon>
        <taxon>Halobacteria</taxon>
        <taxon>Halobacteriales</taxon>
        <taxon>Haloferacaceae</taxon>
        <taxon>Halobellus</taxon>
    </lineage>
</organism>
<dbReference type="Proteomes" id="UP000199170">
    <property type="component" value="Unassembled WGS sequence"/>
</dbReference>
<keyword evidence="1" id="KW-0479">Metal-binding</keyword>
<dbReference type="STRING" id="660517.SAMN04487946_109148"/>
<dbReference type="GO" id="GO:0008484">
    <property type="term" value="F:sulfuric ester hydrolase activity"/>
    <property type="evidence" value="ECO:0007669"/>
    <property type="project" value="TreeGrafter"/>
</dbReference>
<keyword evidence="2" id="KW-0378">Hydrolase</keyword>
<gene>
    <name evidence="4" type="ORF">SAMN04487946_109148</name>
</gene>
<evidence type="ECO:0000259" key="3">
    <source>
        <dbReference type="Pfam" id="PF00884"/>
    </source>
</evidence>
<evidence type="ECO:0000313" key="5">
    <source>
        <dbReference type="Proteomes" id="UP000199170"/>
    </source>
</evidence>
<dbReference type="InterPro" id="IPR017850">
    <property type="entry name" value="Alkaline_phosphatase_core_sf"/>
</dbReference>
<protein>
    <submittedName>
        <fullName evidence="4">Arylsulfatase A</fullName>
    </submittedName>
</protein>
<dbReference type="Gene3D" id="3.40.720.10">
    <property type="entry name" value="Alkaline Phosphatase, subunit A"/>
    <property type="match status" value="2"/>
</dbReference>
<dbReference type="InterPro" id="IPR000917">
    <property type="entry name" value="Sulfatase_N"/>
</dbReference>
<evidence type="ECO:0000256" key="2">
    <source>
        <dbReference type="ARBA" id="ARBA00022801"/>
    </source>
</evidence>
<name>A0A1H3IE02_9EURY</name>
<dbReference type="PANTHER" id="PTHR45953">
    <property type="entry name" value="IDURONATE 2-SULFATASE"/>
    <property type="match status" value="1"/>
</dbReference>
<evidence type="ECO:0000256" key="1">
    <source>
        <dbReference type="ARBA" id="ARBA00022723"/>
    </source>
</evidence>